<dbReference type="SUPFAM" id="SSF141066">
    <property type="entry name" value="ICP-like"/>
    <property type="match status" value="1"/>
</dbReference>
<name>A0A815JVM0_9BILA</name>
<dbReference type="EMBL" id="CAJOBA010037196">
    <property type="protein sequence ID" value="CAF4037604.1"/>
    <property type="molecule type" value="Genomic_DNA"/>
</dbReference>
<evidence type="ECO:0000313" key="4">
    <source>
        <dbReference type="EMBL" id="CAF1229609.1"/>
    </source>
</evidence>
<evidence type="ECO:0000313" key="6">
    <source>
        <dbReference type="EMBL" id="CAF4037604.1"/>
    </source>
</evidence>
<dbReference type="EMBL" id="CAJNOK010015650">
    <property type="protein sequence ID" value="CAF1229609.1"/>
    <property type="molecule type" value="Genomic_DNA"/>
</dbReference>
<organism evidence="5 8">
    <name type="scientific">Didymodactylos carnosus</name>
    <dbReference type="NCBI Taxonomy" id="1234261"/>
    <lineage>
        <taxon>Eukaryota</taxon>
        <taxon>Metazoa</taxon>
        <taxon>Spiralia</taxon>
        <taxon>Gnathifera</taxon>
        <taxon>Rotifera</taxon>
        <taxon>Eurotatoria</taxon>
        <taxon>Bdelloidea</taxon>
        <taxon>Philodinida</taxon>
        <taxon>Philodinidae</taxon>
        <taxon>Didymodactylos</taxon>
    </lineage>
</organism>
<dbReference type="EMBL" id="CAJOBC010082009">
    <property type="protein sequence ID" value="CAF4279272.1"/>
    <property type="molecule type" value="Genomic_DNA"/>
</dbReference>
<dbReference type="Proteomes" id="UP000663829">
    <property type="component" value="Unassembled WGS sequence"/>
</dbReference>
<feature type="domain" description="Proteinase inhibitor I42 chagasin" evidence="3">
    <location>
        <begin position="7"/>
        <end position="95"/>
    </location>
</feature>
<comment type="caution">
    <text evidence="5">The sequence shown here is derived from an EMBL/GenBank/DDBJ whole genome shotgun (WGS) entry which is preliminary data.</text>
</comment>
<evidence type="ECO:0000313" key="7">
    <source>
        <dbReference type="EMBL" id="CAF4279272.1"/>
    </source>
</evidence>
<reference evidence="5" key="1">
    <citation type="submission" date="2021-02" db="EMBL/GenBank/DDBJ databases">
        <authorList>
            <person name="Nowell W R."/>
        </authorList>
    </citation>
    <scope>NUCLEOTIDE SEQUENCE</scope>
</reference>
<gene>
    <name evidence="5" type="ORF">GPM918_LOCUS32476</name>
    <name evidence="4" type="ORF">OVA965_LOCUS25311</name>
    <name evidence="7" type="ORF">SRO942_LOCUS33148</name>
    <name evidence="6" type="ORF">TMI583_LOCUS26039</name>
</gene>
<dbReference type="Gene3D" id="2.60.40.2020">
    <property type="match status" value="1"/>
</dbReference>
<keyword evidence="8" id="KW-1185">Reference proteome</keyword>
<evidence type="ECO:0000259" key="3">
    <source>
        <dbReference type="Pfam" id="PF09394"/>
    </source>
</evidence>
<proteinExistence type="predicted"/>
<sequence>MTMTDWLSSNPSTGFSWFIHPASTPSLLLPSSSATSFVACSYESNRHKPFVLGGGGNEIWEFLTGSVNNKITKIALQYQRPWLDYKDEPEGVWYVKVIAKAENHS</sequence>
<accession>A0A815JVM0</accession>
<dbReference type="Pfam" id="PF09394">
    <property type="entry name" value="Inhibitor_I42"/>
    <property type="match status" value="1"/>
</dbReference>
<keyword evidence="2" id="KW-0789">Thiol protease inhibitor</keyword>
<protein>
    <recommendedName>
        <fullName evidence="3">Proteinase inhibitor I42 chagasin domain-containing protein</fullName>
    </recommendedName>
</protein>
<evidence type="ECO:0000313" key="8">
    <source>
        <dbReference type="Proteomes" id="UP000663829"/>
    </source>
</evidence>
<dbReference type="Proteomes" id="UP000682733">
    <property type="component" value="Unassembled WGS sequence"/>
</dbReference>
<dbReference type="AlphaFoldDB" id="A0A815JVM0"/>
<dbReference type="Proteomes" id="UP000681722">
    <property type="component" value="Unassembled WGS sequence"/>
</dbReference>
<evidence type="ECO:0000256" key="1">
    <source>
        <dbReference type="ARBA" id="ARBA00022690"/>
    </source>
</evidence>
<keyword evidence="1" id="KW-0646">Protease inhibitor</keyword>
<dbReference type="EMBL" id="CAJNOQ010016606">
    <property type="protein sequence ID" value="CAF1384183.1"/>
    <property type="molecule type" value="Genomic_DNA"/>
</dbReference>
<evidence type="ECO:0000256" key="2">
    <source>
        <dbReference type="ARBA" id="ARBA00022704"/>
    </source>
</evidence>
<dbReference type="InterPro" id="IPR018990">
    <property type="entry name" value="Prot_inh_I42_chagasin"/>
</dbReference>
<dbReference type="GO" id="GO:0004869">
    <property type="term" value="F:cysteine-type endopeptidase inhibitor activity"/>
    <property type="evidence" value="ECO:0007669"/>
    <property type="project" value="UniProtKB-KW"/>
</dbReference>
<evidence type="ECO:0000313" key="5">
    <source>
        <dbReference type="EMBL" id="CAF1384183.1"/>
    </source>
</evidence>
<dbReference type="InterPro" id="IPR036331">
    <property type="entry name" value="Chagasin-like_sf"/>
</dbReference>
<dbReference type="Proteomes" id="UP000677228">
    <property type="component" value="Unassembled WGS sequence"/>
</dbReference>